<comment type="caution">
    <text evidence="1">The sequence shown here is derived from an EMBL/GenBank/DDBJ whole genome shotgun (WGS) entry which is preliminary data.</text>
</comment>
<reference evidence="1 2" key="1">
    <citation type="submission" date="2015-04" db="EMBL/GenBank/DDBJ databases">
        <title>Lasius niger genome sequencing.</title>
        <authorList>
            <person name="Konorov E.A."/>
            <person name="Nikitin M.A."/>
            <person name="Kirill M.V."/>
            <person name="Chang P."/>
        </authorList>
    </citation>
    <scope>NUCLEOTIDE SEQUENCE [LARGE SCALE GENOMIC DNA]</scope>
    <source>
        <tissue evidence="1">Whole</tissue>
    </source>
</reference>
<keyword evidence="2" id="KW-1185">Reference proteome</keyword>
<evidence type="ECO:0000313" key="1">
    <source>
        <dbReference type="EMBL" id="KMQ92978.1"/>
    </source>
</evidence>
<dbReference type="AlphaFoldDB" id="A0A0J7KRK9"/>
<sequence>MLQKQWFALGKDSKDDMATHIAKIRDLAHRLTVLGDQIPDSMIVTKVLMMLSTQYQQFVTADQWGSASEDQRTLTNLTSRLTMKETRINLQQENSVLTAEKTTD</sequence>
<evidence type="ECO:0008006" key="3">
    <source>
        <dbReference type="Google" id="ProtNLM"/>
    </source>
</evidence>
<protein>
    <recommendedName>
        <fullName evidence="3">Copia protein</fullName>
    </recommendedName>
</protein>
<dbReference type="OrthoDB" id="8195427at2759"/>
<dbReference type="EMBL" id="LBMM01003939">
    <property type="protein sequence ID" value="KMQ92978.1"/>
    <property type="molecule type" value="Genomic_DNA"/>
</dbReference>
<dbReference type="Pfam" id="PF14223">
    <property type="entry name" value="Retrotran_gag_2"/>
    <property type="match status" value="1"/>
</dbReference>
<name>A0A0J7KRK9_LASNI</name>
<dbReference type="Proteomes" id="UP000036403">
    <property type="component" value="Unassembled WGS sequence"/>
</dbReference>
<accession>A0A0J7KRK9</accession>
<evidence type="ECO:0000313" key="2">
    <source>
        <dbReference type="Proteomes" id="UP000036403"/>
    </source>
</evidence>
<gene>
    <name evidence="1" type="ORF">RF55_6977</name>
</gene>
<organism evidence="1 2">
    <name type="scientific">Lasius niger</name>
    <name type="common">Black garden ant</name>
    <dbReference type="NCBI Taxonomy" id="67767"/>
    <lineage>
        <taxon>Eukaryota</taxon>
        <taxon>Metazoa</taxon>
        <taxon>Ecdysozoa</taxon>
        <taxon>Arthropoda</taxon>
        <taxon>Hexapoda</taxon>
        <taxon>Insecta</taxon>
        <taxon>Pterygota</taxon>
        <taxon>Neoptera</taxon>
        <taxon>Endopterygota</taxon>
        <taxon>Hymenoptera</taxon>
        <taxon>Apocrita</taxon>
        <taxon>Aculeata</taxon>
        <taxon>Formicoidea</taxon>
        <taxon>Formicidae</taxon>
        <taxon>Formicinae</taxon>
        <taxon>Lasius</taxon>
        <taxon>Lasius</taxon>
    </lineage>
</organism>
<dbReference type="PaxDb" id="67767-A0A0J7KRK9"/>
<proteinExistence type="predicted"/>